<keyword evidence="1" id="KW-0472">Membrane</keyword>
<gene>
    <name evidence="2" type="ORF">HC175_17725</name>
</gene>
<feature type="transmembrane region" description="Helical" evidence="1">
    <location>
        <begin position="36"/>
        <end position="57"/>
    </location>
</feature>
<organism evidence="2 3">
    <name type="scientific">Salinimicrobium oceani</name>
    <dbReference type="NCBI Taxonomy" id="2722702"/>
    <lineage>
        <taxon>Bacteria</taxon>
        <taxon>Pseudomonadati</taxon>
        <taxon>Bacteroidota</taxon>
        <taxon>Flavobacteriia</taxon>
        <taxon>Flavobacteriales</taxon>
        <taxon>Flavobacteriaceae</taxon>
        <taxon>Salinimicrobium</taxon>
    </lineage>
</organism>
<comment type="caution">
    <text evidence="2">The sequence shown here is derived from an EMBL/GenBank/DDBJ whole genome shotgun (WGS) entry which is preliminary data.</text>
</comment>
<reference evidence="2 3" key="1">
    <citation type="submission" date="2020-03" db="EMBL/GenBank/DDBJ databases">
        <title>Salinimicrobium sp. nov, isolated from SCS.</title>
        <authorList>
            <person name="Cao W.R."/>
        </authorList>
    </citation>
    <scope>NUCLEOTIDE SEQUENCE [LARGE SCALE GENOMIC DNA]</scope>
    <source>
        <strain evidence="3">J15B91</strain>
    </source>
</reference>
<dbReference type="Proteomes" id="UP000703674">
    <property type="component" value="Unassembled WGS sequence"/>
</dbReference>
<name>A0ABX1D2R9_9FLAO</name>
<accession>A0ABX1D2R9</accession>
<proteinExistence type="predicted"/>
<evidence type="ECO:0000313" key="2">
    <source>
        <dbReference type="EMBL" id="NJW54754.1"/>
    </source>
</evidence>
<protein>
    <submittedName>
        <fullName evidence="2">Sodium:solute symporter</fullName>
    </submittedName>
</protein>
<sequence length="72" mass="8125">LAFFIKYVKSTAVFLAAIITQGIIITVYFMDLLPYLWLNLLGCALVIGIAVIIQNFISPEHNDIEEHEAEEN</sequence>
<dbReference type="EMBL" id="JAAVJR010000459">
    <property type="protein sequence ID" value="NJW54754.1"/>
    <property type="molecule type" value="Genomic_DNA"/>
</dbReference>
<feature type="non-terminal residue" evidence="2">
    <location>
        <position position="1"/>
    </location>
</feature>
<feature type="transmembrane region" description="Helical" evidence="1">
    <location>
        <begin position="12"/>
        <end position="30"/>
    </location>
</feature>
<evidence type="ECO:0000256" key="1">
    <source>
        <dbReference type="SAM" id="Phobius"/>
    </source>
</evidence>
<evidence type="ECO:0000313" key="3">
    <source>
        <dbReference type="Proteomes" id="UP000703674"/>
    </source>
</evidence>
<keyword evidence="1" id="KW-0812">Transmembrane</keyword>
<keyword evidence="1" id="KW-1133">Transmembrane helix</keyword>
<keyword evidence="3" id="KW-1185">Reference proteome</keyword>